<feature type="transmembrane region" description="Helical" evidence="6">
    <location>
        <begin position="112"/>
        <end position="136"/>
    </location>
</feature>
<evidence type="ECO:0000313" key="8">
    <source>
        <dbReference type="EMBL" id="KXG77726.1"/>
    </source>
</evidence>
<gene>
    <name evidence="8" type="ORF">AN618_09240</name>
</gene>
<dbReference type="PANTHER" id="PTHR23526:SF1">
    <property type="entry name" value="MAJOR FACILITATOR SUPERFAMILY MFS_1"/>
    <property type="match status" value="1"/>
</dbReference>
<evidence type="ECO:0000256" key="1">
    <source>
        <dbReference type="ARBA" id="ARBA00004651"/>
    </source>
</evidence>
<dbReference type="SUPFAM" id="SSF103473">
    <property type="entry name" value="MFS general substrate transporter"/>
    <property type="match status" value="1"/>
</dbReference>
<feature type="domain" description="Major facilitator superfamily (MFS) profile" evidence="7">
    <location>
        <begin position="185"/>
        <end position="421"/>
    </location>
</feature>
<feature type="transmembrane region" description="Helical" evidence="6">
    <location>
        <begin position="182"/>
        <end position="206"/>
    </location>
</feature>
<feature type="transmembrane region" description="Helical" evidence="6">
    <location>
        <begin position="84"/>
        <end position="106"/>
    </location>
</feature>
<dbReference type="STRING" id="520764.AN618_09240"/>
<feature type="transmembrane region" description="Helical" evidence="6">
    <location>
        <begin position="368"/>
        <end position="390"/>
    </location>
</feature>
<comment type="caution">
    <text evidence="8">The sequence shown here is derived from an EMBL/GenBank/DDBJ whole genome shotgun (WGS) entry which is preliminary data.</text>
</comment>
<dbReference type="GO" id="GO:0005886">
    <property type="term" value="C:plasma membrane"/>
    <property type="evidence" value="ECO:0007669"/>
    <property type="project" value="UniProtKB-SubCell"/>
</dbReference>
<dbReference type="EMBL" id="LOED01000008">
    <property type="protein sequence ID" value="KXG77726.1"/>
    <property type="molecule type" value="Genomic_DNA"/>
</dbReference>
<dbReference type="AlphaFoldDB" id="A0A140LB01"/>
<dbReference type="Gene3D" id="1.20.1250.20">
    <property type="entry name" value="MFS general substrate transporter like domains"/>
    <property type="match status" value="2"/>
</dbReference>
<reference evidence="8 9" key="1">
    <citation type="submission" date="2015-12" db="EMBL/GenBank/DDBJ databases">
        <title>Draft genome sequnece of Fervidicola ferrireducens strain Y170.</title>
        <authorList>
            <person name="Patel B.K."/>
        </authorList>
    </citation>
    <scope>NUCLEOTIDE SEQUENCE [LARGE SCALE GENOMIC DNA]</scope>
    <source>
        <strain evidence="8 9">Y170</strain>
    </source>
</reference>
<keyword evidence="9" id="KW-1185">Reference proteome</keyword>
<protein>
    <recommendedName>
        <fullName evidence="7">Major facilitator superfamily (MFS) profile domain-containing protein</fullName>
    </recommendedName>
</protein>
<dbReference type="InterPro" id="IPR011701">
    <property type="entry name" value="MFS"/>
</dbReference>
<keyword evidence="5 6" id="KW-0472">Membrane</keyword>
<evidence type="ECO:0000256" key="4">
    <source>
        <dbReference type="ARBA" id="ARBA00022989"/>
    </source>
</evidence>
<evidence type="ECO:0000259" key="7">
    <source>
        <dbReference type="PROSITE" id="PS50850"/>
    </source>
</evidence>
<accession>A0A140LB01</accession>
<keyword evidence="4 6" id="KW-1133">Transmembrane helix</keyword>
<keyword evidence="3 6" id="KW-0812">Transmembrane</keyword>
<feature type="transmembrane region" description="Helical" evidence="6">
    <location>
        <begin position="330"/>
        <end position="356"/>
    </location>
</feature>
<comment type="subcellular location">
    <subcellularLocation>
        <location evidence="1">Cell membrane</location>
        <topology evidence="1">Multi-pass membrane protein</topology>
    </subcellularLocation>
</comment>
<organism evidence="8 9">
    <name type="scientific">Fervidicola ferrireducens</name>
    <dbReference type="NCBI Taxonomy" id="520764"/>
    <lineage>
        <taxon>Bacteria</taxon>
        <taxon>Bacillati</taxon>
        <taxon>Bacillota</taxon>
        <taxon>Clostridia</taxon>
        <taxon>Thermosediminibacterales</taxon>
        <taxon>Thermosediminibacteraceae</taxon>
        <taxon>Fervidicola</taxon>
    </lineage>
</organism>
<evidence type="ECO:0000256" key="3">
    <source>
        <dbReference type="ARBA" id="ARBA00022692"/>
    </source>
</evidence>
<feature type="transmembrane region" description="Helical" evidence="6">
    <location>
        <begin position="302"/>
        <end position="324"/>
    </location>
</feature>
<name>A0A140LB01_9FIRM</name>
<dbReference type="Pfam" id="PF07690">
    <property type="entry name" value="MFS_1"/>
    <property type="match status" value="1"/>
</dbReference>
<proteinExistence type="predicted"/>
<sequence length="421" mass="46695">MENQKTLQEKDFYTNFNALSYDAIFFAASNGFLEPGTVVSSFVSNLTSSPVLIGLTTTIRNCGWFLPQLLVARLAEALPRKKPLVVLAGGLLRISAGMMVLSSLIAGKNPVLSLFLFYTFFVILSFSDGVSGVPWIDLFAKSIPQERRGAYYAKTQALGGLLAFAAGFVVKAVLGLKTLAFPYNYTIIFFLGFIFSTLSFLSFLRLKEVEDGTPRRYESLVKYLMGIPRILKEDGSFRLIIIVNTLLRSFFLPLPFYAVFAREVLSVPQENIGIFVSAQMLGSILAGIFFGKAIDLYGSRKVVIFTAELTALQPVLALICFFLYRMRLPFFWLYALIFTLVGATYSGVWVGIFNYLLKIAPEEKRPLYIGLLNTLTAPTTFLPLLGGVIIQFLSYVHLFVITAVLVFSSVVAARSLRELAA</sequence>
<evidence type="ECO:0000256" key="6">
    <source>
        <dbReference type="SAM" id="Phobius"/>
    </source>
</evidence>
<evidence type="ECO:0000313" key="9">
    <source>
        <dbReference type="Proteomes" id="UP000070427"/>
    </source>
</evidence>
<dbReference type="PROSITE" id="PS50850">
    <property type="entry name" value="MFS"/>
    <property type="match status" value="1"/>
</dbReference>
<dbReference type="PANTHER" id="PTHR23526">
    <property type="entry name" value="INTEGRAL MEMBRANE TRANSPORT PROTEIN-RELATED"/>
    <property type="match status" value="1"/>
</dbReference>
<dbReference type="InterPro" id="IPR036259">
    <property type="entry name" value="MFS_trans_sf"/>
</dbReference>
<keyword evidence="2" id="KW-0813">Transport</keyword>
<dbReference type="InterPro" id="IPR052528">
    <property type="entry name" value="Sugar_transport-like"/>
</dbReference>
<feature type="transmembrane region" description="Helical" evidence="6">
    <location>
        <begin position="396"/>
        <end position="416"/>
    </location>
</feature>
<feature type="transmembrane region" description="Helical" evidence="6">
    <location>
        <begin position="272"/>
        <end position="290"/>
    </location>
</feature>
<dbReference type="Proteomes" id="UP000070427">
    <property type="component" value="Unassembled WGS sequence"/>
</dbReference>
<dbReference type="InterPro" id="IPR020846">
    <property type="entry name" value="MFS_dom"/>
</dbReference>
<dbReference type="RefSeq" id="WP_066352643.1">
    <property type="nucleotide sequence ID" value="NZ_LOED01000008.1"/>
</dbReference>
<dbReference type="InParanoid" id="A0A140LB01"/>
<feature type="transmembrane region" description="Helical" evidence="6">
    <location>
        <begin position="239"/>
        <end position="260"/>
    </location>
</feature>
<dbReference type="GO" id="GO:0022857">
    <property type="term" value="F:transmembrane transporter activity"/>
    <property type="evidence" value="ECO:0007669"/>
    <property type="project" value="InterPro"/>
</dbReference>
<evidence type="ECO:0000256" key="2">
    <source>
        <dbReference type="ARBA" id="ARBA00022448"/>
    </source>
</evidence>
<evidence type="ECO:0000256" key="5">
    <source>
        <dbReference type="ARBA" id="ARBA00023136"/>
    </source>
</evidence>
<feature type="transmembrane region" description="Helical" evidence="6">
    <location>
        <begin position="157"/>
        <end position="176"/>
    </location>
</feature>